<comment type="cofactor">
    <cofactor evidence="1">
        <name>FAD</name>
        <dbReference type="ChEBI" id="CHEBI:57692"/>
    </cofactor>
</comment>
<dbReference type="InterPro" id="IPR006094">
    <property type="entry name" value="Oxid_FAD_bind_N"/>
</dbReference>
<evidence type="ECO:0000256" key="5">
    <source>
        <dbReference type="ARBA" id="ARBA00023002"/>
    </source>
</evidence>
<keyword evidence="5" id="KW-0560">Oxidoreductase</keyword>
<evidence type="ECO:0000256" key="1">
    <source>
        <dbReference type="ARBA" id="ARBA00001974"/>
    </source>
</evidence>
<dbReference type="SUPFAM" id="SSF55103">
    <property type="entry name" value="FAD-linked oxidases, C-terminal domain"/>
    <property type="match status" value="1"/>
</dbReference>
<dbReference type="Pfam" id="PF11951">
    <property type="entry name" value="Fungal_trans_2"/>
    <property type="match status" value="1"/>
</dbReference>
<name>K3W3H5_FUSPC</name>
<evidence type="ECO:0000256" key="2">
    <source>
        <dbReference type="ARBA" id="ARBA00005466"/>
    </source>
</evidence>
<dbReference type="InterPro" id="IPR021858">
    <property type="entry name" value="Fun_TF"/>
</dbReference>
<dbReference type="RefSeq" id="XP_009251736.1">
    <property type="nucleotide sequence ID" value="XM_009253461.1"/>
</dbReference>
<dbReference type="OrthoDB" id="415825at2759"/>
<dbReference type="PANTHER" id="PTHR42973">
    <property type="entry name" value="BINDING OXIDOREDUCTASE, PUTATIVE (AFU_ORTHOLOGUE AFUA_1G17690)-RELATED"/>
    <property type="match status" value="1"/>
</dbReference>
<gene>
    <name evidence="9" type="ORF">FPSE_00341</name>
</gene>
<organism evidence="9 10">
    <name type="scientific">Fusarium pseudograminearum (strain CS3096)</name>
    <name type="common">Wheat and barley crown-rot fungus</name>
    <dbReference type="NCBI Taxonomy" id="1028729"/>
    <lineage>
        <taxon>Eukaryota</taxon>
        <taxon>Fungi</taxon>
        <taxon>Dikarya</taxon>
        <taxon>Ascomycota</taxon>
        <taxon>Pezizomycotina</taxon>
        <taxon>Sordariomycetes</taxon>
        <taxon>Hypocreomycetidae</taxon>
        <taxon>Hypocreales</taxon>
        <taxon>Nectriaceae</taxon>
        <taxon>Fusarium</taxon>
    </lineage>
</organism>
<dbReference type="AlphaFoldDB" id="K3W3H5"/>
<dbReference type="InterPro" id="IPR012951">
    <property type="entry name" value="BBE"/>
</dbReference>
<evidence type="ECO:0000313" key="9">
    <source>
        <dbReference type="EMBL" id="EKJ79410.1"/>
    </source>
</evidence>
<evidence type="ECO:0000256" key="4">
    <source>
        <dbReference type="ARBA" id="ARBA00022827"/>
    </source>
</evidence>
<dbReference type="Gene3D" id="3.30.43.10">
    <property type="entry name" value="Uridine Diphospho-n-acetylenolpyruvylglucosamine Reductase, domain 2"/>
    <property type="match status" value="1"/>
</dbReference>
<dbReference type="InterPro" id="IPR016167">
    <property type="entry name" value="FAD-bd_PCMH_sub1"/>
</dbReference>
<dbReference type="GeneID" id="20358961"/>
<keyword evidence="4" id="KW-0274">FAD</keyword>
<dbReference type="Pfam" id="PF08031">
    <property type="entry name" value="BBE"/>
    <property type="match status" value="1"/>
</dbReference>
<evidence type="ECO:0000259" key="8">
    <source>
        <dbReference type="PROSITE" id="PS51387"/>
    </source>
</evidence>
<accession>K3W3H5</accession>
<dbReference type="PANTHER" id="PTHR42973:SF39">
    <property type="entry name" value="FAD-BINDING PCMH-TYPE DOMAIN-CONTAINING PROTEIN"/>
    <property type="match status" value="1"/>
</dbReference>
<dbReference type="InterPro" id="IPR050416">
    <property type="entry name" value="FAD-linked_Oxidoreductase"/>
</dbReference>
<dbReference type="InterPro" id="IPR016169">
    <property type="entry name" value="FAD-bd_PCMH_sub2"/>
</dbReference>
<dbReference type="InterPro" id="IPR016166">
    <property type="entry name" value="FAD-bd_PCMH"/>
</dbReference>
<dbReference type="GO" id="GO:0071949">
    <property type="term" value="F:FAD binding"/>
    <property type="evidence" value="ECO:0007669"/>
    <property type="project" value="InterPro"/>
</dbReference>
<comment type="caution">
    <text evidence="9">The sequence shown here is derived from an EMBL/GenBank/DDBJ whole genome shotgun (WGS) entry which is preliminary data.</text>
</comment>
<feature type="region of interest" description="Disordered" evidence="7">
    <location>
        <begin position="102"/>
        <end position="125"/>
    </location>
</feature>
<sequence length="842" mass="93029">MVAPSAMESGVEAMQMQAAPPRQRAQRQTSSCLECRRRKQKRTTSIFTVVIRQFITANAVSRASPLFPRPQLPTIADIQDGPYSHLSPAIIQSALYSIEDQSTSSASSPSGSYSPTASSSTSLSTQSTRSLWRPYQTLASPDGDTDKTIARSLQIIKKENIKSFKRSYLDEGMNKIESDCPMELGYSIAGSMTQLNYLPMRPTKLNKDLVRIHLSLLSRFKCSIDGQPDHTNEFMNIWVPCTMQDPLLLHIVLFTSACFLTETGDMPKKMRQIYQSHVYWMLNKQIGDANGWENDTVMLAVVQMIADSWYWGETDHLMAHLKGLKRMVRMRGGLNQLGLRGHLSKMILIHDIVMALAHEITPSMYGHPEFPFLDSRRTPIKTAYNTPLLCHWQSFRECSNSLQLHPSTAEILDTAAVVMPSSSKEVSLAVKFAVLNQIPTTVCGGGHSSSGASSSEGMVIDLRKMRKVKVDTEAMTVEFEGGCLWEDVDNALERHGLATVGGVVNHTGAGGLTLGGGHGYLTPRHGLTIDNLLEAEVVLADGTIVEASEDKDPNLFWAIRGAGAQFGVVTRFLSRAHQQVKVWSGTLAYSPDKLPDLLRFANELHERPNTEGHCLALGIGFGPNGTTRIVSAIPLFHGPESDAKHYFAGLLQLESVVDNTEMMTTAKTNTLLNMVMDHGIRRLTGSGNVVMPLDIEPMLQTAQTFWEFCEVHGGMGKSVIAIEFFPTDKIRESAQDATAYANRGDYYDVLTLFGWEDPDHDGEVRKFNRSICRQVRETNGYQAGAGGRWSKGPVGVYINVEAGGISPNDAWGANLPRLRALKKKYDPQNVFNKWHSIAEDAT</sequence>
<dbReference type="Gene3D" id="3.40.462.20">
    <property type="match status" value="1"/>
</dbReference>
<dbReference type="PROSITE" id="PS51387">
    <property type="entry name" value="FAD_PCMH"/>
    <property type="match status" value="1"/>
</dbReference>
<protein>
    <recommendedName>
        <fullName evidence="8">FAD-binding PCMH-type domain-containing protein</fullName>
    </recommendedName>
</protein>
<proteinExistence type="inferred from homology"/>
<dbReference type="Proteomes" id="UP000007978">
    <property type="component" value="Chromosome 1"/>
</dbReference>
<dbReference type="eggNOG" id="KOG1231">
    <property type="taxonomic scope" value="Eukaryota"/>
</dbReference>
<keyword evidence="3" id="KW-0285">Flavoprotein</keyword>
<comment type="similarity">
    <text evidence="2">Belongs to the oxygen-dependent FAD-linked oxidoreductase family.</text>
</comment>
<reference evidence="9 10" key="1">
    <citation type="journal article" date="2012" name="PLoS Pathog.">
        <title>Comparative pathogenomics reveals horizontally acquired novel virulence genes in fungi infecting cereal hosts.</title>
        <authorList>
            <person name="Gardiner D.M."/>
            <person name="McDonald M.C."/>
            <person name="Covarelli L."/>
            <person name="Solomon P.S."/>
            <person name="Rusu A.G."/>
            <person name="Marshall M."/>
            <person name="Kazan K."/>
            <person name="Chakraborty S."/>
            <person name="McDonald B.A."/>
            <person name="Manners J.M."/>
        </authorList>
    </citation>
    <scope>NUCLEOTIDE SEQUENCE [LARGE SCALE GENOMIC DNA]</scope>
    <source>
        <strain evidence="9 10">CS3096</strain>
    </source>
</reference>
<dbReference type="GO" id="GO:0016491">
    <property type="term" value="F:oxidoreductase activity"/>
    <property type="evidence" value="ECO:0007669"/>
    <property type="project" value="UniProtKB-KW"/>
</dbReference>
<evidence type="ECO:0000313" key="10">
    <source>
        <dbReference type="Proteomes" id="UP000007978"/>
    </source>
</evidence>
<dbReference type="InterPro" id="IPR016164">
    <property type="entry name" value="FAD-linked_Oxase-like_C"/>
</dbReference>
<dbReference type="HOGENOM" id="CLU_009291_0_0_1"/>
<keyword evidence="10" id="KW-1185">Reference proteome</keyword>
<keyword evidence="6" id="KW-0539">Nucleus</keyword>
<dbReference type="EMBL" id="AFNW01000008">
    <property type="protein sequence ID" value="EKJ79410.1"/>
    <property type="molecule type" value="Genomic_DNA"/>
</dbReference>
<feature type="region of interest" description="Disordered" evidence="7">
    <location>
        <begin position="1"/>
        <end position="37"/>
    </location>
</feature>
<evidence type="ECO:0000256" key="7">
    <source>
        <dbReference type="SAM" id="MobiDB-lite"/>
    </source>
</evidence>
<dbReference type="Pfam" id="PF01565">
    <property type="entry name" value="FAD_binding_4"/>
    <property type="match status" value="1"/>
</dbReference>
<dbReference type="KEGG" id="fpu:FPSE_00341"/>
<evidence type="ECO:0000256" key="6">
    <source>
        <dbReference type="ARBA" id="ARBA00023242"/>
    </source>
</evidence>
<feature type="compositionally biased region" description="Low complexity" evidence="7">
    <location>
        <begin position="13"/>
        <end position="28"/>
    </location>
</feature>
<evidence type="ECO:0000256" key="3">
    <source>
        <dbReference type="ARBA" id="ARBA00022630"/>
    </source>
</evidence>
<dbReference type="InterPro" id="IPR036318">
    <property type="entry name" value="FAD-bd_PCMH-like_sf"/>
</dbReference>
<feature type="domain" description="FAD-binding PCMH-type" evidence="8">
    <location>
        <begin position="410"/>
        <end position="579"/>
    </location>
</feature>
<dbReference type="Gene3D" id="3.30.465.10">
    <property type="match status" value="1"/>
</dbReference>
<dbReference type="SUPFAM" id="SSF56176">
    <property type="entry name" value="FAD-binding/transporter-associated domain-like"/>
    <property type="match status" value="1"/>
</dbReference>